<evidence type="ECO:0000256" key="3">
    <source>
        <dbReference type="ARBA" id="ARBA00022692"/>
    </source>
</evidence>
<dbReference type="AlphaFoldDB" id="A0A2P7BCK4"/>
<dbReference type="PANTHER" id="PTHR35007:SF1">
    <property type="entry name" value="PILUS ASSEMBLY PROTEIN"/>
    <property type="match status" value="1"/>
</dbReference>
<keyword evidence="9" id="KW-1185">Reference proteome</keyword>
<sequence>MFGLSLAQILFVALVALTFAALAYVVFFESIAWQKKSDERLKSVKLAATDSLGKFTVRDKQAEAVKRRKSVLDTLKDIEQRQKLRDKNIKSPPLKMLIVQAGMKVPVARFYVYSVIAGVIVTILGLFLGSPLYLAPGLFLAGAFGLPRWLVYFRRSRRIKAFLHEFPNSIDVIVRALRSGLPLNDGIRLIAQEAQEPVRTEFRRMVDAQQVGISIPESSMRMSEYMPCPEASFFGIVIQIQSQAGGNLSEALGNLSRVLRDRKKMAAKVQALSMEAKASAYIIGALPFIVATLVYLTSPQYIMVLFQTDTGHVILGCAATWMAIGILIMKKMINFKF</sequence>
<protein>
    <submittedName>
        <fullName evidence="8">Pilus assembly protein</fullName>
    </submittedName>
</protein>
<dbReference type="Pfam" id="PF00482">
    <property type="entry name" value="T2SSF"/>
    <property type="match status" value="1"/>
</dbReference>
<accession>A0A2P7BCK4</accession>
<keyword evidence="3 6" id="KW-0812">Transmembrane</keyword>
<keyword evidence="4 6" id="KW-1133">Transmembrane helix</keyword>
<dbReference type="GO" id="GO:0005886">
    <property type="term" value="C:plasma membrane"/>
    <property type="evidence" value="ECO:0007669"/>
    <property type="project" value="UniProtKB-SubCell"/>
</dbReference>
<keyword evidence="5 6" id="KW-0472">Membrane</keyword>
<evidence type="ECO:0000259" key="7">
    <source>
        <dbReference type="Pfam" id="PF00482"/>
    </source>
</evidence>
<feature type="transmembrane region" description="Helical" evidence="6">
    <location>
        <begin position="278"/>
        <end position="298"/>
    </location>
</feature>
<feature type="domain" description="Type II secretion system protein GspF" evidence="7">
    <location>
        <begin position="171"/>
        <end position="294"/>
    </location>
</feature>
<dbReference type="Gene3D" id="1.20.81.30">
    <property type="entry name" value="Type II secretion system (T2SS), domain F"/>
    <property type="match status" value="1"/>
</dbReference>
<evidence type="ECO:0000313" key="9">
    <source>
        <dbReference type="Proteomes" id="UP000241764"/>
    </source>
</evidence>
<gene>
    <name evidence="8" type="ORF">CU103_14175</name>
</gene>
<organism evidence="8 9">
    <name type="scientific">Phyllobacterium sophorae</name>
    <dbReference type="NCBI Taxonomy" id="1520277"/>
    <lineage>
        <taxon>Bacteria</taxon>
        <taxon>Pseudomonadati</taxon>
        <taxon>Pseudomonadota</taxon>
        <taxon>Alphaproteobacteria</taxon>
        <taxon>Hyphomicrobiales</taxon>
        <taxon>Phyllobacteriaceae</taxon>
        <taxon>Phyllobacterium</taxon>
    </lineage>
</organism>
<feature type="transmembrane region" description="Helical" evidence="6">
    <location>
        <begin position="310"/>
        <end position="329"/>
    </location>
</feature>
<dbReference type="OrthoDB" id="9803381at2"/>
<evidence type="ECO:0000256" key="5">
    <source>
        <dbReference type="ARBA" id="ARBA00023136"/>
    </source>
</evidence>
<evidence type="ECO:0000256" key="1">
    <source>
        <dbReference type="ARBA" id="ARBA00004651"/>
    </source>
</evidence>
<feature type="transmembrane region" description="Helical" evidence="6">
    <location>
        <begin position="134"/>
        <end position="153"/>
    </location>
</feature>
<evidence type="ECO:0000256" key="6">
    <source>
        <dbReference type="SAM" id="Phobius"/>
    </source>
</evidence>
<proteinExistence type="predicted"/>
<feature type="transmembrane region" description="Helical" evidence="6">
    <location>
        <begin position="110"/>
        <end position="128"/>
    </location>
</feature>
<name>A0A2P7BCK4_9HYPH</name>
<reference evidence="9" key="1">
    <citation type="submission" date="2017-11" db="EMBL/GenBank/DDBJ databases">
        <authorList>
            <person name="Kuznetsova I."/>
            <person name="Sazanova A."/>
            <person name="Chirak E."/>
            <person name="Safronova V."/>
            <person name="Willems A."/>
        </authorList>
    </citation>
    <scope>NUCLEOTIDE SEQUENCE [LARGE SCALE GENOMIC DNA]</scope>
    <source>
        <strain evidence="9">CCBAU 03422</strain>
    </source>
</reference>
<dbReference type="Proteomes" id="UP000241764">
    <property type="component" value="Unassembled WGS sequence"/>
</dbReference>
<dbReference type="EMBL" id="PGGM01000005">
    <property type="protein sequence ID" value="PSH64175.1"/>
    <property type="molecule type" value="Genomic_DNA"/>
</dbReference>
<keyword evidence="2" id="KW-1003">Cell membrane</keyword>
<evidence type="ECO:0000256" key="4">
    <source>
        <dbReference type="ARBA" id="ARBA00022989"/>
    </source>
</evidence>
<comment type="caution">
    <text evidence="8">The sequence shown here is derived from an EMBL/GenBank/DDBJ whole genome shotgun (WGS) entry which is preliminary data.</text>
</comment>
<dbReference type="InterPro" id="IPR018076">
    <property type="entry name" value="T2SS_GspF_dom"/>
</dbReference>
<evidence type="ECO:0000313" key="8">
    <source>
        <dbReference type="EMBL" id="PSH64175.1"/>
    </source>
</evidence>
<dbReference type="RefSeq" id="WP_106664563.1">
    <property type="nucleotide sequence ID" value="NZ_PGGM01000005.1"/>
</dbReference>
<comment type="subcellular location">
    <subcellularLocation>
        <location evidence="1">Cell membrane</location>
        <topology evidence="1">Multi-pass membrane protein</topology>
    </subcellularLocation>
</comment>
<feature type="transmembrane region" description="Helical" evidence="6">
    <location>
        <begin position="6"/>
        <end position="27"/>
    </location>
</feature>
<dbReference type="PANTHER" id="PTHR35007">
    <property type="entry name" value="INTEGRAL MEMBRANE PROTEIN-RELATED"/>
    <property type="match status" value="1"/>
</dbReference>
<dbReference type="InterPro" id="IPR042094">
    <property type="entry name" value="T2SS_GspF_sf"/>
</dbReference>
<evidence type="ECO:0000256" key="2">
    <source>
        <dbReference type="ARBA" id="ARBA00022475"/>
    </source>
</evidence>